<organism evidence="1 2">
    <name type="scientific">Micromonospora globispora</name>
    <dbReference type="NCBI Taxonomy" id="1450148"/>
    <lineage>
        <taxon>Bacteria</taxon>
        <taxon>Bacillati</taxon>
        <taxon>Actinomycetota</taxon>
        <taxon>Actinomycetes</taxon>
        <taxon>Micromonosporales</taxon>
        <taxon>Micromonosporaceae</taxon>
        <taxon>Micromonospora</taxon>
    </lineage>
</organism>
<dbReference type="InterPro" id="IPR015424">
    <property type="entry name" value="PyrdxlP-dep_Trfase"/>
</dbReference>
<dbReference type="SUPFAM" id="SSF53383">
    <property type="entry name" value="PLP-dependent transferases"/>
    <property type="match status" value="1"/>
</dbReference>
<evidence type="ECO:0000313" key="2">
    <source>
        <dbReference type="Proteomes" id="UP000245683"/>
    </source>
</evidence>
<dbReference type="AlphaFoldDB" id="A0A317JXP4"/>
<keyword evidence="2" id="KW-1185">Reference proteome</keyword>
<name>A0A317JXP4_9ACTN</name>
<proteinExistence type="predicted"/>
<sequence length="357" mass="38477">MSRADRWEVGSAFPLMLPTGAGGVRLPEPVRLFGSGRQALRALIEFGRREHGWETVHVPAYYSPSVVDGLLDLAPVRRYDTGPTGPHARPDAGPGDAVITVSYFGEPPVLPSTPATLIVDVTHDPVAPWLDRARADYVFASLHKTLPLPDGGMLWSGNGHPLPDPVPPTEAHLAAVSRILGAMCLKAAYLAGAPVAKEQYLPLYAVGDTGLRSTAVSGISEYSREALRILPAEELRRHRIANAAELAAGLSALPGVVVHRRAFGVVLEFDSPERREAVRHGLVARNIYPAVLWDLRPQEAAPHQVDFSRRMLHLHTDVRWSGEDMRQVAAVLRELCPAAATSGAVSVDDQLAPLGHG</sequence>
<protein>
    <recommendedName>
        <fullName evidence="3">Aminotransferase</fullName>
    </recommendedName>
</protein>
<dbReference type="Proteomes" id="UP000245683">
    <property type="component" value="Unassembled WGS sequence"/>
</dbReference>
<dbReference type="OrthoDB" id="8955051at2"/>
<gene>
    <name evidence="1" type="ORF">DLJ46_21145</name>
</gene>
<evidence type="ECO:0000313" key="1">
    <source>
        <dbReference type="EMBL" id="PWU45529.1"/>
    </source>
</evidence>
<dbReference type="EMBL" id="QGSV01000251">
    <property type="protein sequence ID" value="PWU45529.1"/>
    <property type="molecule type" value="Genomic_DNA"/>
</dbReference>
<comment type="caution">
    <text evidence="1">The sequence shown here is derived from an EMBL/GenBank/DDBJ whole genome shotgun (WGS) entry which is preliminary data.</text>
</comment>
<dbReference type="RefSeq" id="WP_109946358.1">
    <property type="nucleotide sequence ID" value="NZ_QGGF01000348.1"/>
</dbReference>
<evidence type="ECO:0008006" key="3">
    <source>
        <dbReference type="Google" id="ProtNLM"/>
    </source>
</evidence>
<reference evidence="2" key="1">
    <citation type="submission" date="2018-05" db="EMBL/GenBank/DDBJ databases">
        <title>Micromonospora globispora sp. nov. and Micromonospora rugosa sp. nov., isolated from marine sediment.</title>
        <authorList>
            <person name="Carro L."/>
            <person name="Aysel V."/>
            <person name="Cetin D."/>
            <person name="Igual J.M."/>
            <person name="Klenk H.-P."/>
            <person name="Trujillo M.E."/>
            <person name="Sahin N."/>
        </authorList>
    </citation>
    <scope>NUCLEOTIDE SEQUENCE [LARGE SCALE GENOMIC DNA]</scope>
    <source>
        <strain evidence="2">S2904</strain>
    </source>
</reference>
<accession>A0A317JXP4</accession>